<proteinExistence type="predicted"/>
<accession>A0ABV4TLJ1</accession>
<keyword evidence="4" id="KW-1185">Reference proteome</keyword>
<dbReference type="PANTHER" id="PTHR42759">
    <property type="entry name" value="MOXR FAMILY PROTEIN"/>
    <property type="match status" value="1"/>
</dbReference>
<dbReference type="Proteomes" id="UP001574170">
    <property type="component" value="Unassembled WGS sequence"/>
</dbReference>
<dbReference type="Gene3D" id="1.10.8.80">
    <property type="entry name" value="Magnesium chelatase subunit I, C-Terminal domain"/>
    <property type="match status" value="1"/>
</dbReference>
<dbReference type="Pfam" id="PF17863">
    <property type="entry name" value="AAA_lid_2"/>
    <property type="match status" value="1"/>
</dbReference>
<feature type="domain" description="ATPase AAA-3" evidence="1">
    <location>
        <begin position="44"/>
        <end position="173"/>
    </location>
</feature>
<evidence type="ECO:0000259" key="1">
    <source>
        <dbReference type="Pfam" id="PF07726"/>
    </source>
</evidence>
<reference evidence="3 4" key="1">
    <citation type="submission" date="2024-04" db="EMBL/GenBank/DDBJ databases">
        <title>New Clade of Flavobacterium.</title>
        <authorList>
            <person name="Matos L."/>
            <person name="Proenca D.N."/>
            <person name="Fransisco R.M."/>
            <person name="Chung A.P."/>
            <person name="Maccario L."/>
            <person name="Sorensen S.J."/>
            <person name="Morais P.V."/>
        </authorList>
    </citation>
    <scope>NUCLEOTIDE SEQUENCE [LARGE SCALE GENOMIC DNA]</scope>
    <source>
        <strain evidence="3 4">FBOR7N2.3</strain>
    </source>
</reference>
<sequence>MSDVAAIHNLVQKHAELKSEIAKIIVGQEKVIDQLLLCIFSGGHALLVGVPGLAKTLMVNTISEALGLHFKRIQFTPDLMPSDILGSEILDENRQFKFVKGPVFSNIILADEINRTPPKTQAALLEAMQERSVTIAGVNHKLDLPYFVLATQNPIEQEGTYPLPEAQLDRFMFAVKLEYPSFEEEVQVVKRTTSDVSQEINPLFTAQEIIDFQHLIRRIPVADNVVEYAVTLVSKTRPNSNLATDFVKNYLDWGAGPRASQNLILAAKAHAAFNGKFSPDIEDVIAVATSVLRHRIIKNYKADAEGITEEMIIAKLV</sequence>
<dbReference type="PIRSF" id="PIRSF002849">
    <property type="entry name" value="AAA_ATPase_chaperone_MoxR_prd"/>
    <property type="match status" value="1"/>
</dbReference>
<feature type="domain" description="ChlI/MoxR AAA lid" evidence="2">
    <location>
        <begin position="248"/>
        <end position="314"/>
    </location>
</feature>
<evidence type="ECO:0000313" key="4">
    <source>
        <dbReference type="Proteomes" id="UP001574170"/>
    </source>
</evidence>
<organism evidence="3 4">
    <name type="scientific">Flavobacterium magnesitis</name>
    <dbReference type="NCBI Taxonomy" id="3138077"/>
    <lineage>
        <taxon>Bacteria</taxon>
        <taxon>Pseudomonadati</taxon>
        <taxon>Bacteroidota</taxon>
        <taxon>Flavobacteriia</taxon>
        <taxon>Flavobacteriales</taxon>
        <taxon>Flavobacteriaceae</taxon>
        <taxon>Flavobacterium</taxon>
    </lineage>
</organism>
<comment type="caution">
    <text evidence="3">The sequence shown here is derived from an EMBL/GenBank/DDBJ whole genome shotgun (WGS) entry which is preliminary data.</text>
</comment>
<evidence type="ECO:0000313" key="3">
    <source>
        <dbReference type="EMBL" id="MFA9194903.1"/>
    </source>
</evidence>
<dbReference type="EMBL" id="JBCFQK010000014">
    <property type="protein sequence ID" value="MFA9194903.1"/>
    <property type="molecule type" value="Genomic_DNA"/>
</dbReference>
<protein>
    <submittedName>
        <fullName evidence="3">MoxR family ATPase</fullName>
    </submittedName>
</protein>
<dbReference type="InterPro" id="IPR041628">
    <property type="entry name" value="ChlI/MoxR_AAA_lid"/>
</dbReference>
<gene>
    <name evidence="3" type="ORF">AAGV33_10840</name>
</gene>
<dbReference type="InterPro" id="IPR027417">
    <property type="entry name" value="P-loop_NTPase"/>
</dbReference>
<dbReference type="CDD" id="cd00009">
    <property type="entry name" value="AAA"/>
    <property type="match status" value="1"/>
</dbReference>
<dbReference type="Gene3D" id="3.40.50.300">
    <property type="entry name" value="P-loop containing nucleotide triphosphate hydrolases"/>
    <property type="match status" value="1"/>
</dbReference>
<dbReference type="Pfam" id="PF07726">
    <property type="entry name" value="AAA_3"/>
    <property type="match status" value="1"/>
</dbReference>
<dbReference type="InterPro" id="IPR011703">
    <property type="entry name" value="ATPase_AAA-3"/>
</dbReference>
<dbReference type="PANTHER" id="PTHR42759:SF1">
    <property type="entry name" value="MAGNESIUM-CHELATASE SUBUNIT CHLD"/>
    <property type="match status" value="1"/>
</dbReference>
<evidence type="ECO:0000259" key="2">
    <source>
        <dbReference type="Pfam" id="PF17863"/>
    </source>
</evidence>
<dbReference type="SUPFAM" id="SSF52540">
    <property type="entry name" value="P-loop containing nucleoside triphosphate hydrolases"/>
    <property type="match status" value="1"/>
</dbReference>
<name>A0ABV4TLJ1_9FLAO</name>
<dbReference type="RefSeq" id="WP_373392038.1">
    <property type="nucleotide sequence ID" value="NZ_JBCFQJ010000017.1"/>
</dbReference>
<dbReference type="InterPro" id="IPR050764">
    <property type="entry name" value="CbbQ/NirQ/NorQ/GpvN"/>
</dbReference>